<proteinExistence type="predicted"/>
<dbReference type="GO" id="GO:0006950">
    <property type="term" value="P:response to stress"/>
    <property type="evidence" value="ECO:0007669"/>
    <property type="project" value="TreeGrafter"/>
</dbReference>
<evidence type="ECO:0000259" key="1">
    <source>
        <dbReference type="PROSITE" id="PS50995"/>
    </source>
</evidence>
<feature type="domain" description="HTH marR-type" evidence="1">
    <location>
        <begin position="14"/>
        <end position="134"/>
    </location>
</feature>
<dbReference type="PANTHER" id="PTHR33164">
    <property type="entry name" value="TRANSCRIPTIONAL REGULATOR, MARR FAMILY"/>
    <property type="match status" value="1"/>
</dbReference>
<keyword evidence="2" id="KW-0238">DNA-binding</keyword>
<dbReference type="InterPro" id="IPR036390">
    <property type="entry name" value="WH_DNA-bd_sf"/>
</dbReference>
<dbReference type="GO" id="GO:0003700">
    <property type="term" value="F:DNA-binding transcription factor activity"/>
    <property type="evidence" value="ECO:0007669"/>
    <property type="project" value="InterPro"/>
</dbReference>
<dbReference type="InterPro" id="IPR039422">
    <property type="entry name" value="MarR/SlyA-like"/>
</dbReference>
<dbReference type="SUPFAM" id="SSF46785">
    <property type="entry name" value="Winged helix' DNA-binding domain"/>
    <property type="match status" value="1"/>
</dbReference>
<evidence type="ECO:0000313" key="3">
    <source>
        <dbReference type="Proteomes" id="UP000266568"/>
    </source>
</evidence>
<organism evidence="2 3">
    <name type="scientific">Hephaestia caeni</name>
    <dbReference type="NCBI Taxonomy" id="645617"/>
    <lineage>
        <taxon>Bacteria</taxon>
        <taxon>Pseudomonadati</taxon>
        <taxon>Pseudomonadota</taxon>
        <taxon>Alphaproteobacteria</taxon>
        <taxon>Sphingomonadales</taxon>
        <taxon>Sphingomonadaceae</taxon>
        <taxon>Hephaestia</taxon>
    </lineage>
</organism>
<gene>
    <name evidence="2" type="ORF">DFR49_4362</name>
</gene>
<name>A0A397NP08_9SPHN</name>
<dbReference type="InterPro" id="IPR000835">
    <property type="entry name" value="HTH_MarR-typ"/>
</dbReference>
<evidence type="ECO:0000313" key="2">
    <source>
        <dbReference type="EMBL" id="RIA35384.1"/>
    </source>
</evidence>
<dbReference type="AlphaFoldDB" id="A0A397NP08"/>
<dbReference type="OrthoDB" id="9807800at2"/>
<dbReference type="PROSITE" id="PS50995">
    <property type="entry name" value="HTH_MARR_2"/>
    <property type="match status" value="1"/>
</dbReference>
<accession>A0A397NP08</accession>
<dbReference type="SMART" id="SM00347">
    <property type="entry name" value="HTH_MARR"/>
    <property type="match status" value="1"/>
</dbReference>
<dbReference type="GO" id="GO:0003677">
    <property type="term" value="F:DNA binding"/>
    <property type="evidence" value="ECO:0007669"/>
    <property type="project" value="UniProtKB-KW"/>
</dbReference>
<sequence length="134" mass="15015">MAGDPLCDRDYEALATFRYELRRFVRFSEEAAIAAGLTPQHYQVLLTLRASPDGAMLVGALAGRLLLRPHSTTELVNRLEKLGLVERHHAPDDRRKVHVAISAQGRAAITSLAAHHRAELRRMRPMLERLLGSM</sequence>
<dbReference type="Gene3D" id="1.10.10.10">
    <property type="entry name" value="Winged helix-like DNA-binding domain superfamily/Winged helix DNA-binding domain"/>
    <property type="match status" value="1"/>
</dbReference>
<dbReference type="InterPro" id="IPR036388">
    <property type="entry name" value="WH-like_DNA-bd_sf"/>
</dbReference>
<protein>
    <submittedName>
        <fullName evidence="2">DNA-binding MarR family transcriptional regulator</fullName>
    </submittedName>
</protein>
<dbReference type="RefSeq" id="WP_119037799.1">
    <property type="nucleotide sequence ID" value="NZ_QXDC01000007.1"/>
</dbReference>
<dbReference type="EMBL" id="QXDC01000007">
    <property type="protein sequence ID" value="RIA35384.1"/>
    <property type="molecule type" value="Genomic_DNA"/>
</dbReference>
<dbReference type="PANTHER" id="PTHR33164:SF43">
    <property type="entry name" value="HTH-TYPE TRANSCRIPTIONAL REPRESSOR YETL"/>
    <property type="match status" value="1"/>
</dbReference>
<comment type="caution">
    <text evidence="2">The sequence shown here is derived from an EMBL/GenBank/DDBJ whole genome shotgun (WGS) entry which is preliminary data.</text>
</comment>
<dbReference type="Pfam" id="PF12802">
    <property type="entry name" value="MarR_2"/>
    <property type="match status" value="1"/>
</dbReference>
<reference evidence="2 3" key="1">
    <citation type="submission" date="2018-08" db="EMBL/GenBank/DDBJ databases">
        <title>Genomic Encyclopedia of Type Strains, Phase IV (KMG-IV): sequencing the most valuable type-strain genomes for metagenomic binning, comparative biology and taxonomic classification.</title>
        <authorList>
            <person name="Goeker M."/>
        </authorList>
    </citation>
    <scope>NUCLEOTIDE SEQUENCE [LARGE SCALE GENOMIC DNA]</scope>
    <source>
        <strain evidence="2 3">DSM 25527</strain>
    </source>
</reference>
<dbReference type="Proteomes" id="UP000266568">
    <property type="component" value="Unassembled WGS sequence"/>
</dbReference>
<keyword evidence="3" id="KW-1185">Reference proteome</keyword>